<accession>A0AAV4NQL3</accession>
<keyword evidence="2" id="KW-1185">Reference proteome</keyword>
<evidence type="ECO:0000313" key="2">
    <source>
        <dbReference type="Proteomes" id="UP001054945"/>
    </source>
</evidence>
<dbReference type="AlphaFoldDB" id="A0AAV4NQL3"/>
<organism evidence="1 2">
    <name type="scientific">Caerostris extrusa</name>
    <name type="common">Bark spider</name>
    <name type="synonym">Caerostris bankana</name>
    <dbReference type="NCBI Taxonomy" id="172846"/>
    <lineage>
        <taxon>Eukaryota</taxon>
        <taxon>Metazoa</taxon>
        <taxon>Ecdysozoa</taxon>
        <taxon>Arthropoda</taxon>
        <taxon>Chelicerata</taxon>
        <taxon>Arachnida</taxon>
        <taxon>Araneae</taxon>
        <taxon>Araneomorphae</taxon>
        <taxon>Entelegynae</taxon>
        <taxon>Araneoidea</taxon>
        <taxon>Araneidae</taxon>
        <taxon>Caerostris</taxon>
    </lineage>
</organism>
<protein>
    <submittedName>
        <fullName evidence="1">Uncharacterized protein</fullName>
    </submittedName>
</protein>
<gene>
    <name evidence="1" type="ORF">CEXT_117281</name>
</gene>
<comment type="caution">
    <text evidence="1">The sequence shown here is derived from an EMBL/GenBank/DDBJ whole genome shotgun (WGS) entry which is preliminary data.</text>
</comment>
<sequence length="126" mass="14405">MGRYQKTNVASLWIQHFQLEAELASMTWKIRFEDIINTKQGIKKRSGSRQSLNRSIKGKGVWRKANSFRSLAVNEVIEEGKSGYQGTGDVEQFFFSGDLLSFASLRISRNFYPGLTVVSRSFPVEY</sequence>
<dbReference type="Proteomes" id="UP001054945">
    <property type="component" value="Unassembled WGS sequence"/>
</dbReference>
<proteinExistence type="predicted"/>
<reference evidence="1 2" key="1">
    <citation type="submission" date="2021-06" db="EMBL/GenBank/DDBJ databases">
        <title>Caerostris extrusa draft genome.</title>
        <authorList>
            <person name="Kono N."/>
            <person name="Arakawa K."/>
        </authorList>
    </citation>
    <scope>NUCLEOTIDE SEQUENCE [LARGE SCALE GENOMIC DNA]</scope>
</reference>
<dbReference type="EMBL" id="BPLR01003647">
    <property type="protein sequence ID" value="GIX87097.1"/>
    <property type="molecule type" value="Genomic_DNA"/>
</dbReference>
<evidence type="ECO:0000313" key="1">
    <source>
        <dbReference type="EMBL" id="GIX87097.1"/>
    </source>
</evidence>
<name>A0AAV4NQL3_CAEEX</name>